<dbReference type="InterPro" id="IPR016187">
    <property type="entry name" value="CTDL_fold"/>
</dbReference>
<dbReference type="InterPro" id="IPR000203">
    <property type="entry name" value="GPS"/>
</dbReference>
<dbReference type="InterPro" id="IPR016186">
    <property type="entry name" value="C-type_lectin-like/link_sf"/>
</dbReference>
<evidence type="ECO:0000256" key="8">
    <source>
        <dbReference type="SAM" id="Phobius"/>
    </source>
</evidence>
<feature type="transmembrane region" description="Helical" evidence="8">
    <location>
        <begin position="1343"/>
        <end position="1364"/>
    </location>
</feature>
<dbReference type="Gene3D" id="3.10.100.10">
    <property type="entry name" value="Mannose-Binding Protein A, subunit A"/>
    <property type="match status" value="1"/>
</dbReference>
<dbReference type="Pfam" id="PF01825">
    <property type="entry name" value="GPS"/>
    <property type="match status" value="2"/>
</dbReference>
<comment type="subcellular location">
    <subcellularLocation>
        <location evidence="1">Membrane</location>
        <topology evidence="1">Multi-pass membrane protein</topology>
    </subcellularLocation>
</comment>
<protein>
    <submittedName>
        <fullName evidence="12">Uncharacterized protein</fullName>
    </submittedName>
</protein>
<feature type="transmembrane region" description="Helical" evidence="8">
    <location>
        <begin position="1221"/>
        <end position="1243"/>
    </location>
</feature>
<evidence type="ECO:0000256" key="5">
    <source>
        <dbReference type="ARBA" id="ARBA00023136"/>
    </source>
</evidence>
<organism evidence="12 13">
    <name type="scientific">Pocillopora meandrina</name>
    <dbReference type="NCBI Taxonomy" id="46732"/>
    <lineage>
        <taxon>Eukaryota</taxon>
        <taxon>Metazoa</taxon>
        <taxon>Cnidaria</taxon>
        <taxon>Anthozoa</taxon>
        <taxon>Hexacorallia</taxon>
        <taxon>Scleractinia</taxon>
        <taxon>Astrocoeniina</taxon>
        <taxon>Pocilloporidae</taxon>
        <taxon>Pocillopora</taxon>
    </lineage>
</organism>
<feature type="transmembrane region" description="Helical" evidence="8">
    <location>
        <begin position="316"/>
        <end position="338"/>
    </location>
</feature>
<keyword evidence="6" id="KW-1015">Disulfide bond</keyword>
<evidence type="ECO:0000259" key="10">
    <source>
        <dbReference type="PROSITE" id="PS50221"/>
    </source>
</evidence>
<feature type="transmembrane region" description="Helical" evidence="8">
    <location>
        <begin position="1189"/>
        <end position="1209"/>
    </location>
</feature>
<comment type="caution">
    <text evidence="12">The sequence shown here is derived from an EMBL/GenBank/DDBJ whole genome shotgun (WGS) entry which is preliminary data.</text>
</comment>
<feature type="transmembrane region" description="Helical" evidence="8">
    <location>
        <begin position="1155"/>
        <end position="1177"/>
    </location>
</feature>
<dbReference type="PROSITE" id="PS50261">
    <property type="entry name" value="G_PROTEIN_RECEP_F2_4"/>
    <property type="match status" value="2"/>
</dbReference>
<feature type="transmembrane region" description="Helical" evidence="8">
    <location>
        <begin position="459"/>
        <end position="483"/>
    </location>
</feature>
<accession>A0AAU9Y1S8</accession>
<dbReference type="InterPro" id="IPR057244">
    <property type="entry name" value="GAIN_B"/>
</dbReference>
<feature type="domain" description="GAIN-B" evidence="10">
    <location>
        <begin position="992"/>
        <end position="1152"/>
    </location>
</feature>
<feature type="domain" description="C-type lectin" evidence="9">
    <location>
        <begin position="628"/>
        <end position="744"/>
    </location>
</feature>
<dbReference type="GO" id="GO:0005886">
    <property type="term" value="C:plasma membrane"/>
    <property type="evidence" value="ECO:0007669"/>
    <property type="project" value="UniProtKB-SubCell"/>
</dbReference>
<gene>
    <name evidence="12" type="ORF">PMEA_00035843</name>
</gene>
<dbReference type="PROSITE" id="PS50221">
    <property type="entry name" value="GAIN_B"/>
    <property type="match status" value="2"/>
</dbReference>
<dbReference type="PANTHER" id="PTHR12011:SF347">
    <property type="entry name" value="FI21270P1-RELATED"/>
    <property type="match status" value="1"/>
</dbReference>
<comment type="similarity">
    <text evidence="2">Belongs to the G-protein coupled receptor 2 family. Adhesion G-protein coupled receptor (ADGR) subfamily.</text>
</comment>
<dbReference type="InterPro" id="IPR001304">
    <property type="entry name" value="C-type_lectin-like"/>
</dbReference>
<keyword evidence="5 8" id="KW-0472">Membrane</keyword>
<name>A0AAU9Y1S8_9CNID</name>
<evidence type="ECO:0000259" key="11">
    <source>
        <dbReference type="PROSITE" id="PS50261"/>
    </source>
</evidence>
<dbReference type="Proteomes" id="UP001159428">
    <property type="component" value="Unassembled WGS sequence"/>
</dbReference>
<dbReference type="SUPFAM" id="SSF56436">
    <property type="entry name" value="C-type lectin-like"/>
    <property type="match status" value="1"/>
</dbReference>
<dbReference type="CDD" id="cd00037">
    <property type="entry name" value="CLECT"/>
    <property type="match status" value="1"/>
</dbReference>
<dbReference type="SUPFAM" id="SSF81321">
    <property type="entry name" value="Family A G protein-coupled receptor-like"/>
    <property type="match status" value="1"/>
</dbReference>
<feature type="transmembrane region" description="Helical" evidence="8">
    <location>
        <begin position="531"/>
        <end position="553"/>
    </location>
</feature>
<dbReference type="Gene3D" id="2.60.220.50">
    <property type="match status" value="2"/>
</dbReference>
<feature type="transmembrane region" description="Helical" evidence="8">
    <location>
        <begin position="417"/>
        <end position="439"/>
    </location>
</feature>
<dbReference type="InterPro" id="IPR017981">
    <property type="entry name" value="GPCR_2-like_7TM"/>
</dbReference>
<dbReference type="PROSITE" id="PS50041">
    <property type="entry name" value="C_TYPE_LECTIN_2"/>
    <property type="match status" value="1"/>
</dbReference>
<dbReference type="SMART" id="SM00034">
    <property type="entry name" value="CLECT"/>
    <property type="match status" value="1"/>
</dbReference>
<evidence type="ECO:0000313" key="12">
    <source>
        <dbReference type="EMBL" id="CAH3164063.1"/>
    </source>
</evidence>
<evidence type="ECO:0000256" key="1">
    <source>
        <dbReference type="ARBA" id="ARBA00004141"/>
    </source>
</evidence>
<keyword evidence="13" id="KW-1185">Reference proteome</keyword>
<dbReference type="PANTHER" id="PTHR12011">
    <property type="entry name" value="ADHESION G-PROTEIN COUPLED RECEPTOR"/>
    <property type="match status" value="1"/>
</dbReference>
<keyword evidence="3 8" id="KW-0812">Transmembrane</keyword>
<evidence type="ECO:0000256" key="3">
    <source>
        <dbReference type="ARBA" id="ARBA00022692"/>
    </source>
</evidence>
<proteinExistence type="inferred from homology"/>
<dbReference type="FunFam" id="1.20.1070.10:FF:000058">
    <property type="entry name" value="Adhesion G protein-coupled receptor F5"/>
    <property type="match status" value="2"/>
</dbReference>
<feature type="transmembrane region" description="Helical" evidence="8">
    <location>
        <begin position="382"/>
        <end position="405"/>
    </location>
</feature>
<dbReference type="PRINTS" id="PR00249">
    <property type="entry name" value="GPCRSECRETIN"/>
</dbReference>
<feature type="transmembrane region" description="Helical" evidence="8">
    <location>
        <begin position="350"/>
        <end position="370"/>
    </location>
</feature>
<evidence type="ECO:0000256" key="6">
    <source>
        <dbReference type="ARBA" id="ARBA00023157"/>
    </source>
</evidence>
<dbReference type="GO" id="GO:0004930">
    <property type="term" value="F:G protein-coupled receptor activity"/>
    <property type="evidence" value="ECO:0007669"/>
    <property type="project" value="InterPro"/>
</dbReference>
<dbReference type="InterPro" id="IPR000832">
    <property type="entry name" value="GPCR_2_secretin-like"/>
</dbReference>
<dbReference type="InterPro" id="IPR046338">
    <property type="entry name" value="GAIN_dom_sf"/>
</dbReference>
<feature type="domain" description="G-protein coupled receptors family 2 profile 2" evidence="11">
    <location>
        <begin position="1152"/>
        <end position="1394"/>
    </location>
</feature>
<dbReference type="Gene3D" id="1.20.1070.10">
    <property type="entry name" value="Rhodopsin 7-helix transmembrane proteins"/>
    <property type="match status" value="2"/>
</dbReference>
<evidence type="ECO:0000313" key="13">
    <source>
        <dbReference type="Proteomes" id="UP001159428"/>
    </source>
</evidence>
<feature type="transmembrane region" description="Helical" evidence="8">
    <location>
        <begin position="1255"/>
        <end position="1278"/>
    </location>
</feature>
<reference evidence="12 13" key="1">
    <citation type="submission" date="2022-05" db="EMBL/GenBank/DDBJ databases">
        <authorList>
            <consortium name="Genoscope - CEA"/>
            <person name="William W."/>
        </authorList>
    </citation>
    <scope>NUCLEOTIDE SEQUENCE [LARGE SCALE GENOMIC DNA]</scope>
</reference>
<keyword evidence="7" id="KW-0325">Glycoprotein</keyword>
<keyword evidence="4 8" id="KW-1133">Transmembrane helix</keyword>
<feature type="transmembrane region" description="Helical" evidence="8">
    <location>
        <begin position="1370"/>
        <end position="1392"/>
    </location>
</feature>
<dbReference type="Pfam" id="PF00002">
    <property type="entry name" value="7tm_2"/>
    <property type="match status" value="2"/>
</dbReference>
<feature type="domain" description="G-protein coupled receptors family 2 profile 2" evidence="11">
    <location>
        <begin position="313"/>
        <end position="555"/>
    </location>
</feature>
<sequence>MAHTSLSPSIAAPLPSPMPLPLSSLSLLPLPSPSPSPSLFPFPLPLPSPSPSPSNSVQKLANEYVSKLGRLDSDRNTSLQEAVNVFENFIVSLENMTKFHEGQFTIDEFQRGRESIFNVAVAFEKFALNYGKHHLPIKIVSHKMGELKHHLFIRFAYRQNTSDFYFDVHEWQTNINIASSNFADNGSVVVGCVYKNLQDILPKSQPSRNETGSTRYLGSRIIMTAMEPKPKKLLENVVLKFKNIKIEERVKNCMFWRGFSDSSDGFSDEGCHVVTSRSNSEETVCSCNHLTHFAVLFDYNDGTKLSKQDETVLKTITYIGLSLSIIGMLITSALYFFFTDVRQPLSQIRLSLSVSLGVGQLIFLEGVNATEHTAACIAVAALMQYFLTAAFCWMLVEGIYLYLFVVKVYNINTKMHMYHVISWGLPMIIMAISLGIAAAKEGIQSYISDKYCWVSSTNNLIWIFVSFVTFIEVLNILILVRVIKEMTNLVQPTGEDDHIQQIRIGIKACALMIPLLGVTWLFGLLSPVQKAFAYIFTILNSTQGFLIFVLHGLRNSQIRERLKRKMNGVFTTSIKEDSTRKSPQVNLSDLYASLSVLYATTFYPLDNYPVDSLLIYRISLSNSEHACFESSCYKFNLTHKTWDESRRTCKDHLGGDLVSIETEEEWDFISDKIQNRTEHRWHIGLVKENGGWYWVSGRPLTICKSGEPSWGRSKGMLAKNEQQGHLASQVPPSKNVPTLPFICEIPKAIGENSSQINYQDYVEIPCTLEYGKKRWMQNCNFTDGKCNLNCSVTFCKNGQNHKSKPCEQYCSQTYSPLVYQCIQTGYKGNIIFKTCKATKFNLTIGEQHFFTKKTCYCEDDECYTECNKIKCTRTCREKKTDSSLTTSPSPSPSPSPVQLLPFYACSFSGSSLFTNAKDYVSKFGRINITGRTSIQEAVTVFEDCTLKIKNVTKNKASMEDVKIQRKSIFEVAEAVEKFALNYSRRHLSETRPSVTIISPTMVLDIQKVYRQNASDFHFEEQRWQARIDIASSNFEDNESLVVAFVFENLHELLLTDQAITSETDNQRYLNSRIMAVTMDPKPEKLRENVILKFKNLKVLTAEKRCMFWSGLSESFSEEGCHVITSKSNSEETVCSCNHLTHFALTEEDEKILKTITYVGLSLSIVGILLTLILYSCLTDVRQPLSQIRLSVSTSLGVGQIIFLAGMNATENKAVCVTIAALMQYFLMAAFCWMLIEGIYLYFFVVKVYNINTKMYMYHVTSWGLPVIMVAMSLGIAAGKEGLRSYTSDKYCWLSSSDNLIWIFVAFVAFIEVLNILILGRVIKEMSNLLQPIGEEHHSQQIRIGIKACVVMIPLLGVTWVFGLLSPVHKAFAYIFTVFNSAQGFLIFALHCLRNSQIRERFKGKMNIVFPSSIKNNSTSKSSQVNPSEVGDVWAAEMQSCAEFELKLHVT</sequence>
<dbReference type="EMBL" id="CALNXJ010000099">
    <property type="protein sequence ID" value="CAH3164063.1"/>
    <property type="molecule type" value="Genomic_DNA"/>
</dbReference>
<evidence type="ECO:0000256" key="7">
    <source>
        <dbReference type="ARBA" id="ARBA00023180"/>
    </source>
</evidence>
<feature type="transmembrane region" description="Helical" evidence="8">
    <location>
        <begin position="585"/>
        <end position="605"/>
    </location>
</feature>
<feature type="transmembrane region" description="Helical" evidence="8">
    <location>
        <begin position="504"/>
        <end position="525"/>
    </location>
</feature>
<feature type="transmembrane region" description="Helical" evidence="8">
    <location>
        <begin position="1298"/>
        <end position="1322"/>
    </location>
</feature>
<dbReference type="GO" id="GO:0007166">
    <property type="term" value="P:cell surface receptor signaling pathway"/>
    <property type="evidence" value="ECO:0007669"/>
    <property type="project" value="InterPro"/>
</dbReference>
<evidence type="ECO:0000259" key="9">
    <source>
        <dbReference type="PROSITE" id="PS50041"/>
    </source>
</evidence>
<evidence type="ECO:0000256" key="2">
    <source>
        <dbReference type="ARBA" id="ARBA00007343"/>
    </source>
</evidence>
<dbReference type="SMART" id="SM00303">
    <property type="entry name" value="GPS"/>
    <property type="match status" value="2"/>
</dbReference>
<evidence type="ECO:0000256" key="4">
    <source>
        <dbReference type="ARBA" id="ARBA00022989"/>
    </source>
</evidence>
<feature type="domain" description="GAIN-B" evidence="10">
    <location>
        <begin position="152"/>
        <end position="303"/>
    </location>
</feature>